<gene>
    <name evidence="1" type="ORF">CRE_23014</name>
</gene>
<organism evidence="2">
    <name type="scientific">Caenorhabditis remanei</name>
    <name type="common">Caenorhabditis vulgaris</name>
    <dbReference type="NCBI Taxonomy" id="31234"/>
    <lineage>
        <taxon>Eukaryota</taxon>
        <taxon>Metazoa</taxon>
        <taxon>Ecdysozoa</taxon>
        <taxon>Nematoda</taxon>
        <taxon>Chromadorea</taxon>
        <taxon>Rhabditida</taxon>
        <taxon>Rhabditina</taxon>
        <taxon>Rhabditomorpha</taxon>
        <taxon>Rhabditoidea</taxon>
        <taxon>Rhabditidae</taxon>
        <taxon>Peloderinae</taxon>
        <taxon>Caenorhabditis</taxon>
    </lineage>
</organism>
<dbReference type="EMBL" id="DS268525">
    <property type="protein sequence ID" value="EFO85505.1"/>
    <property type="molecule type" value="Genomic_DNA"/>
</dbReference>
<name>E3N4C8_CAERE</name>
<dbReference type="HOGENOM" id="CLU_2592044_0_0_1"/>
<evidence type="ECO:0000313" key="1">
    <source>
        <dbReference type="EMBL" id="EFO85505.1"/>
    </source>
</evidence>
<evidence type="ECO:0000313" key="2">
    <source>
        <dbReference type="Proteomes" id="UP000008281"/>
    </source>
</evidence>
<sequence>MGQVVARLPRGSKDEKEKNALDVWFSDELLEESEKRKRWITAEEANNLFYKNLDELYEIETEQEIGDGKKLKKRRLTYHQ</sequence>
<dbReference type="Proteomes" id="UP000008281">
    <property type="component" value="Unassembled WGS sequence"/>
</dbReference>
<dbReference type="AlphaFoldDB" id="E3N4C8"/>
<proteinExistence type="predicted"/>
<accession>E3N4C8</accession>
<protein>
    <submittedName>
        <fullName evidence="1">Uncharacterized protein</fullName>
    </submittedName>
</protein>
<keyword evidence="2" id="KW-1185">Reference proteome</keyword>
<reference evidence="1" key="1">
    <citation type="submission" date="2007-07" db="EMBL/GenBank/DDBJ databases">
        <title>PCAP assembly of the Caenorhabditis remanei genome.</title>
        <authorList>
            <consortium name="The Caenorhabditis remanei Sequencing Consortium"/>
            <person name="Wilson R.K."/>
        </authorList>
    </citation>
    <scope>NUCLEOTIDE SEQUENCE [LARGE SCALE GENOMIC DNA]</scope>
    <source>
        <strain evidence="1">PB4641</strain>
    </source>
</reference>